<name>X1L9B1_9ZZZZ</name>
<feature type="non-terminal residue" evidence="1">
    <location>
        <position position="1"/>
    </location>
</feature>
<reference evidence="1" key="1">
    <citation type="journal article" date="2014" name="Front. Microbiol.">
        <title>High frequency of phylogenetically diverse reductive dehalogenase-homologous genes in deep subseafloor sedimentary metagenomes.</title>
        <authorList>
            <person name="Kawai M."/>
            <person name="Futagami T."/>
            <person name="Toyoda A."/>
            <person name="Takaki Y."/>
            <person name="Nishi S."/>
            <person name="Hori S."/>
            <person name="Arai W."/>
            <person name="Tsubouchi T."/>
            <person name="Morono Y."/>
            <person name="Uchiyama I."/>
            <person name="Ito T."/>
            <person name="Fujiyama A."/>
            <person name="Inagaki F."/>
            <person name="Takami H."/>
        </authorList>
    </citation>
    <scope>NUCLEOTIDE SEQUENCE</scope>
    <source>
        <strain evidence="1">Expedition CK06-06</strain>
    </source>
</reference>
<dbReference type="EMBL" id="BARV01006659">
    <property type="protein sequence ID" value="GAI15648.1"/>
    <property type="molecule type" value="Genomic_DNA"/>
</dbReference>
<comment type="caution">
    <text evidence="1">The sequence shown here is derived from an EMBL/GenBank/DDBJ whole genome shotgun (WGS) entry which is preliminary data.</text>
</comment>
<accession>X1L9B1</accession>
<gene>
    <name evidence="1" type="ORF">S06H3_13630</name>
</gene>
<evidence type="ECO:0000313" key="1">
    <source>
        <dbReference type="EMBL" id="GAI15648.1"/>
    </source>
</evidence>
<dbReference type="AlphaFoldDB" id="X1L9B1"/>
<proteinExistence type="predicted"/>
<organism evidence="1">
    <name type="scientific">marine sediment metagenome</name>
    <dbReference type="NCBI Taxonomy" id="412755"/>
    <lineage>
        <taxon>unclassified sequences</taxon>
        <taxon>metagenomes</taxon>
        <taxon>ecological metagenomes</taxon>
    </lineage>
</organism>
<sequence>VTNRNARILSNQQVTIAAGGDFSNVIDHVEGLDGGKPTYYSQASPRWLVFSRRENGMAVDYGSLADPARLSYVTADAGDVSIKARNVFNTGGSVLSNN</sequence>
<protein>
    <submittedName>
        <fullName evidence="1">Uncharacterized protein</fullName>
    </submittedName>
</protein>